<dbReference type="GO" id="GO:0055036">
    <property type="term" value="C:virion membrane"/>
    <property type="evidence" value="ECO:0007669"/>
    <property type="project" value="UniProtKB-SubCell"/>
</dbReference>
<feature type="transmembrane region" description="Helical" evidence="20">
    <location>
        <begin position="117"/>
        <end position="142"/>
    </location>
</feature>
<keyword evidence="7 20" id="KW-0812">Transmembrane</keyword>
<comment type="caution">
    <text evidence="20">Lacks conserved residue(s) required for the propagation of feature annotation.</text>
</comment>
<gene>
    <name evidence="21" type="primary">F</name>
</gene>
<keyword evidence="18" id="KW-0449">Lipoprotein</keyword>
<keyword evidence="3" id="KW-1168">Fusion of virus membrane with host membrane</keyword>
<evidence type="ECO:0000256" key="11">
    <source>
        <dbReference type="ARBA" id="ARBA00022879"/>
    </source>
</evidence>
<evidence type="ECO:0000256" key="13">
    <source>
        <dbReference type="ARBA" id="ARBA00023054"/>
    </source>
</evidence>
<evidence type="ECO:0000256" key="6">
    <source>
        <dbReference type="ARBA" id="ARBA00022595"/>
    </source>
</evidence>
<evidence type="ECO:0000256" key="17">
    <source>
        <dbReference type="ARBA" id="ARBA00023180"/>
    </source>
</evidence>
<keyword evidence="17" id="KW-0325">Glycoprotein</keyword>
<keyword evidence="10" id="KW-1043">Host membrane</keyword>
<evidence type="ECO:0000256" key="19">
    <source>
        <dbReference type="ARBA" id="ARBA00023296"/>
    </source>
</evidence>
<dbReference type="EMBL" id="MH891147">
    <property type="protein sequence ID" value="QCE30396.1"/>
    <property type="molecule type" value="Viral_cRNA"/>
</dbReference>
<dbReference type="Pfam" id="PF00523">
    <property type="entry name" value="Fusion_gly"/>
    <property type="match status" value="1"/>
</dbReference>
<evidence type="ECO:0000313" key="21">
    <source>
        <dbReference type="EMBL" id="QCE30396.1"/>
    </source>
</evidence>
<comment type="similarity">
    <text evidence="1 20">Belongs to the paramyxoviruses fusion glycoprotein family.</text>
</comment>
<evidence type="ECO:0000256" key="9">
    <source>
        <dbReference type="ARBA" id="ARBA00022844"/>
    </source>
</evidence>
<evidence type="ECO:0000256" key="5">
    <source>
        <dbReference type="ARBA" id="ARBA00022521"/>
    </source>
</evidence>
<dbReference type="GO" id="GO:0019064">
    <property type="term" value="P:fusion of virus membrane with host plasma membrane"/>
    <property type="evidence" value="ECO:0007669"/>
    <property type="project" value="UniProtKB-KW"/>
</dbReference>
<keyword evidence="16" id="KW-1015">Disulfide bond</keyword>
<dbReference type="SUPFAM" id="SSF58069">
    <property type="entry name" value="Virus ectodomain"/>
    <property type="match status" value="1"/>
</dbReference>
<evidence type="ECO:0000256" key="15">
    <source>
        <dbReference type="ARBA" id="ARBA00023139"/>
    </source>
</evidence>
<keyword evidence="13" id="KW-0175">Coiled coil</keyword>
<dbReference type="GO" id="GO:0019031">
    <property type="term" value="C:viral envelope"/>
    <property type="evidence" value="ECO:0007669"/>
    <property type="project" value="UniProtKB-KW"/>
</dbReference>
<protein>
    <recommendedName>
        <fullName evidence="2 20">Fusion glycoprotein F0</fullName>
    </recommendedName>
</protein>
<comment type="subcellular location">
    <subcellularLocation>
        <location evidence="20">Virion membrane</location>
        <topology evidence="20">Single-pass type I membrane protein</topology>
    </subcellularLocation>
    <subcellularLocation>
        <location evidence="20">Host cell membrane</location>
        <topology evidence="20">Single-pass membrane protein</topology>
    </subcellularLocation>
</comment>
<evidence type="ECO:0000256" key="7">
    <source>
        <dbReference type="ARBA" id="ARBA00022692"/>
    </source>
</evidence>
<dbReference type="SUPFAM" id="SSF69922">
    <property type="entry name" value="Head and neck region of the ectodomain of NDV fusion glycoprotein"/>
    <property type="match status" value="1"/>
</dbReference>
<keyword evidence="19" id="KW-1160">Virus entry into host cell</keyword>
<dbReference type="Gene3D" id="2.40.490.10">
    <property type="entry name" value="Newcastle disease virus like domain"/>
    <property type="match status" value="2"/>
</dbReference>
<evidence type="ECO:0000256" key="12">
    <source>
        <dbReference type="ARBA" id="ARBA00022989"/>
    </source>
</evidence>
<name>A0A4D6NV86_NCDV</name>
<evidence type="ECO:0000256" key="20">
    <source>
        <dbReference type="RuleBase" id="RU003705"/>
    </source>
</evidence>
<dbReference type="InterPro" id="IPR000776">
    <property type="entry name" value="Fusion_F0_Paramyxovir"/>
</dbReference>
<organism evidence="21">
    <name type="scientific">Avian paramyxovirus 1</name>
    <name type="common">NDV</name>
    <name type="synonym">Avian orthoavulavirus 1</name>
    <dbReference type="NCBI Taxonomy" id="2560319"/>
    <lineage>
        <taxon>Viruses</taxon>
        <taxon>Riboviria</taxon>
        <taxon>Orthornavirae</taxon>
        <taxon>Negarnaviricota</taxon>
        <taxon>Haploviricotina</taxon>
        <taxon>Monjiviricetes</taxon>
        <taxon>Mononegavirales</taxon>
        <taxon>Paramyxoviridae</taxon>
        <taxon>Avulavirinae</taxon>
        <taxon>Orthoavulavirus</taxon>
        <taxon>Orthoavulavirus javaense</taxon>
    </lineage>
</organism>
<keyword evidence="11 20" id="KW-0261">Viral envelope protein</keyword>
<evidence type="ECO:0000256" key="8">
    <source>
        <dbReference type="ARBA" id="ARBA00022729"/>
    </source>
</evidence>
<accession>A0A4D6NV86</accession>
<evidence type="ECO:0000256" key="1">
    <source>
        <dbReference type="ARBA" id="ARBA00008211"/>
    </source>
</evidence>
<keyword evidence="12 20" id="KW-1133">Transmembrane helix</keyword>
<evidence type="ECO:0000256" key="3">
    <source>
        <dbReference type="ARBA" id="ARBA00022506"/>
    </source>
</evidence>
<keyword evidence="9" id="KW-0946">Virion</keyword>
<keyword evidence="5" id="KW-1169">Fusion of virus membrane with host cell membrane</keyword>
<keyword evidence="8" id="KW-0732">Signal</keyword>
<dbReference type="Gene3D" id="2.60.40.1690">
    <property type="entry name" value="Head and neck region of the ectodomain of NDV fusion glycoprotein"/>
    <property type="match status" value="1"/>
</dbReference>
<evidence type="ECO:0000256" key="18">
    <source>
        <dbReference type="ARBA" id="ARBA00023288"/>
    </source>
</evidence>
<evidence type="ECO:0000256" key="4">
    <source>
        <dbReference type="ARBA" id="ARBA00022511"/>
    </source>
</evidence>
<evidence type="ECO:0000256" key="10">
    <source>
        <dbReference type="ARBA" id="ARBA00022870"/>
    </source>
</evidence>
<keyword evidence="14 20" id="KW-0472">Membrane</keyword>
<dbReference type="GO" id="GO:0020002">
    <property type="term" value="C:host cell plasma membrane"/>
    <property type="evidence" value="ECO:0007669"/>
    <property type="project" value="UniProtKB-SubCell"/>
</dbReference>
<reference evidence="21" key="1">
    <citation type="submission" date="2018-09" db="EMBL/GenBank/DDBJ databases">
        <title>Isolation and Genetic Characterization of Virulent Strains of Avian Avulaviruses 1 from Azad Jammu and Kashmir 2017-18.</title>
        <authorList>
            <person name="Hussain A."/>
            <person name="Wajid A."/>
            <person name="Ather S."/>
            <person name="Alyas K."/>
            <person name="Batool T."/>
            <person name="Khan M.R."/>
            <person name="Hussain T."/>
            <person name="Babar M.E."/>
            <person name="Awais M."/>
        </authorList>
    </citation>
    <scope>NUCLEOTIDE SEQUENCE</scope>
    <source>
        <strain evidence="21">Geese/AJK/AW-g91/2018</strain>
    </source>
</reference>
<feature type="transmembrane region" description="Helical" evidence="20">
    <location>
        <begin position="501"/>
        <end position="527"/>
    </location>
</feature>
<comment type="subunit">
    <text evidence="20">Homotrimer of disulfide-linked F1-F2.</text>
</comment>
<sequence length="553" mass="58888">MGSKPSTRIPVPLMLITRIMLILSYTCLTSSLDGRPLAAAGIVVTGDKAVNVYTSSQTGSIIVKLLPNMPKDKEACAKAPLEAYNRTLTTLLTPLGDSIRKIQGSVATSGGRRQKRFIGAVIGSIALGVATAAQITAAAALIQANQNAANILRLKESIAATNEAVHEVTDGLSQLSVAVGKMQQFVNDQLNNTARELDCIKITQQVGVELNLYLTELTTVFGPQITSPALTQLTIQALYNLAGGNMDYLLTKLGVGNNQLSSLIGSGLITGYPILYDSQTPLLGTQVNLPSVGNLKNMRATYLETLSVSSTKGFASALVPKVVTQVGSVIEELDTSYCIESDLDLYCTRIVTFPMSPGIYSCLSGNTSACMYSKTEGALTTPYMALKGSVIANCKITTCRCADPPGIISQNYGEAVSSIDRHSCNVLSLDGITLRLSGEFDATYLKNISILDSQVIVTGNLDISTELGNVNNSISNALDKLTESNSKLDKVNVRLTSTSALITYIALTVISLFFGVLSLGLACYLMYKQKAQQKTLLWLGNNTLDQMRATTKA</sequence>
<evidence type="ECO:0000256" key="16">
    <source>
        <dbReference type="ARBA" id="ARBA00023157"/>
    </source>
</evidence>
<proteinExistence type="inferred from homology"/>
<dbReference type="GO" id="GO:0046718">
    <property type="term" value="P:symbiont entry into host cell"/>
    <property type="evidence" value="ECO:0007669"/>
    <property type="project" value="UniProtKB-KW"/>
</dbReference>
<evidence type="ECO:0000256" key="2">
    <source>
        <dbReference type="ARBA" id="ARBA00016586"/>
    </source>
</evidence>
<evidence type="ECO:0000256" key="14">
    <source>
        <dbReference type="ARBA" id="ARBA00023136"/>
    </source>
</evidence>
<keyword evidence="15" id="KW-0564">Palmitate</keyword>
<keyword evidence="4" id="KW-1032">Host cell membrane</keyword>
<keyword evidence="6" id="KW-1162">Viral penetration into host cytoplasm</keyword>
<dbReference type="Gene3D" id="1.10.287.2480">
    <property type="match status" value="2"/>
</dbReference>